<accession>A0A9Q3KL46</accession>
<reference evidence="2" key="1">
    <citation type="submission" date="2021-03" db="EMBL/GenBank/DDBJ databases">
        <title>Draft genome sequence of rust myrtle Austropuccinia psidii MF-1, a brazilian biotype.</title>
        <authorList>
            <person name="Quecine M.C."/>
            <person name="Pachon D.M.R."/>
            <person name="Bonatelli M.L."/>
            <person name="Correr F.H."/>
            <person name="Franceschini L.M."/>
            <person name="Leite T.F."/>
            <person name="Margarido G.R.A."/>
            <person name="Almeida C.A."/>
            <person name="Ferrarezi J.A."/>
            <person name="Labate C.A."/>
        </authorList>
    </citation>
    <scope>NUCLEOTIDE SEQUENCE</scope>
    <source>
        <strain evidence="2">MF-1</strain>
    </source>
</reference>
<comment type="caution">
    <text evidence="2">The sequence shown here is derived from an EMBL/GenBank/DDBJ whole genome shotgun (WGS) entry which is preliminary data.</text>
</comment>
<feature type="compositionally biased region" description="Basic and acidic residues" evidence="1">
    <location>
        <begin position="12"/>
        <end position="26"/>
    </location>
</feature>
<dbReference type="Proteomes" id="UP000765509">
    <property type="component" value="Unassembled WGS sequence"/>
</dbReference>
<gene>
    <name evidence="2" type="ORF">O181_120900</name>
</gene>
<evidence type="ECO:0000313" key="2">
    <source>
        <dbReference type="EMBL" id="MBW0581185.1"/>
    </source>
</evidence>
<keyword evidence="3" id="KW-1185">Reference proteome</keyword>
<dbReference type="EMBL" id="AVOT02109400">
    <property type="protein sequence ID" value="MBW0581185.1"/>
    <property type="molecule type" value="Genomic_DNA"/>
</dbReference>
<feature type="compositionally biased region" description="Polar residues" evidence="1">
    <location>
        <begin position="132"/>
        <end position="149"/>
    </location>
</feature>
<proteinExistence type="predicted"/>
<feature type="region of interest" description="Disordered" evidence="1">
    <location>
        <begin position="1"/>
        <end position="40"/>
    </location>
</feature>
<feature type="compositionally biased region" description="Polar residues" evidence="1">
    <location>
        <begin position="58"/>
        <end position="74"/>
    </location>
</feature>
<protein>
    <submittedName>
        <fullName evidence="2">Uncharacterized protein</fullName>
    </submittedName>
</protein>
<name>A0A9Q3KL46_9BASI</name>
<evidence type="ECO:0000313" key="3">
    <source>
        <dbReference type="Proteomes" id="UP000765509"/>
    </source>
</evidence>
<organism evidence="2 3">
    <name type="scientific">Austropuccinia psidii MF-1</name>
    <dbReference type="NCBI Taxonomy" id="1389203"/>
    <lineage>
        <taxon>Eukaryota</taxon>
        <taxon>Fungi</taxon>
        <taxon>Dikarya</taxon>
        <taxon>Basidiomycota</taxon>
        <taxon>Pucciniomycotina</taxon>
        <taxon>Pucciniomycetes</taxon>
        <taxon>Pucciniales</taxon>
        <taxon>Sphaerophragmiaceae</taxon>
        <taxon>Austropuccinia</taxon>
    </lineage>
</organism>
<evidence type="ECO:0000256" key="1">
    <source>
        <dbReference type="SAM" id="MobiDB-lite"/>
    </source>
</evidence>
<sequence>MDIDQDIQVINPKDKNVSPEERHNWKVPELPPVPKGTNRDIPVSLQQLVYGSKAAEVGTSSKSLNRNDELISSSEEFDGPRKDRGPTEGLDTHVLQRTSPTDKSLVEKPINVSEDQKKKLAQGKDSSLVEAPQTSTSKNQPQQVPNKDK</sequence>
<dbReference type="AlphaFoldDB" id="A0A9Q3KL46"/>
<feature type="region of interest" description="Disordered" evidence="1">
    <location>
        <begin position="55"/>
        <end position="149"/>
    </location>
</feature>